<dbReference type="HAMAP" id="MF_00528">
    <property type="entry name" value="Maf"/>
    <property type="match status" value="1"/>
</dbReference>
<evidence type="ECO:0000256" key="4">
    <source>
        <dbReference type="ARBA" id="ARBA00023080"/>
    </source>
</evidence>
<feature type="active site" description="Proton acceptor" evidence="9">
    <location>
        <position position="68"/>
    </location>
</feature>
<dbReference type="FunFam" id="3.90.950.10:FF:000005">
    <property type="entry name" value="7-methyl-GTP pyrophosphatase"/>
    <property type="match status" value="1"/>
</dbReference>
<dbReference type="OrthoDB" id="9813694at2"/>
<dbReference type="Pfam" id="PF02545">
    <property type="entry name" value="Maf"/>
    <property type="match status" value="1"/>
</dbReference>
<evidence type="ECO:0000256" key="5">
    <source>
        <dbReference type="ARBA" id="ARBA00050213"/>
    </source>
</evidence>
<dbReference type="GO" id="GO:0005737">
    <property type="term" value="C:cytoplasm"/>
    <property type="evidence" value="ECO:0007669"/>
    <property type="project" value="UniProtKB-SubCell"/>
</dbReference>
<dbReference type="InterPro" id="IPR003697">
    <property type="entry name" value="Maf-like"/>
</dbReference>
<evidence type="ECO:0000313" key="11">
    <source>
        <dbReference type="Proteomes" id="UP000243180"/>
    </source>
</evidence>
<keyword evidence="3 9" id="KW-0378">Hydrolase</keyword>
<evidence type="ECO:0000256" key="6">
    <source>
        <dbReference type="ARBA" id="ARBA00053369"/>
    </source>
</evidence>
<comment type="function">
    <text evidence="6 9">Nucleoside triphosphate pyrophosphatase that hydrolyzes 7-methyl-GTP (m(7)GTP). May have a dual role in cell division arrest and in preventing the incorporation of modified nucleotides into cellular nucleic acids.</text>
</comment>
<evidence type="ECO:0000256" key="2">
    <source>
        <dbReference type="ARBA" id="ARBA00022490"/>
    </source>
</evidence>
<reference evidence="10 11" key="1">
    <citation type="submission" date="2015-05" db="EMBL/GenBank/DDBJ databases">
        <title>Complete genome sequence of a sulfur-oxidizing gammaproteobacterium strain HA5.</title>
        <authorList>
            <person name="Miura A."/>
            <person name="Kojima H."/>
            <person name="Fukui M."/>
        </authorList>
    </citation>
    <scope>NUCLEOTIDE SEQUENCE [LARGE SCALE GENOMIC DNA]</scope>
    <source>
        <strain evidence="10 11">HA5</strain>
    </source>
</reference>
<accession>A0A1B4XFV4</accession>
<feature type="site" description="Important for substrate specificity" evidence="9">
    <location>
        <position position="11"/>
    </location>
</feature>
<keyword evidence="4 9" id="KW-0546">Nucleotide metabolism</keyword>
<evidence type="ECO:0000256" key="9">
    <source>
        <dbReference type="HAMAP-Rule" id="MF_00528"/>
    </source>
</evidence>
<comment type="caution">
    <text evidence="9">Lacks conserved residue(s) required for the propagation of feature annotation.</text>
</comment>
<evidence type="ECO:0000256" key="3">
    <source>
        <dbReference type="ARBA" id="ARBA00022801"/>
    </source>
</evidence>
<feature type="site" description="Important for substrate specificity" evidence="9">
    <location>
        <position position="69"/>
    </location>
</feature>
<dbReference type="GO" id="GO:0047429">
    <property type="term" value="F:nucleoside triphosphate diphosphatase activity"/>
    <property type="evidence" value="ECO:0007669"/>
    <property type="project" value="InterPro"/>
</dbReference>
<evidence type="ECO:0000256" key="7">
    <source>
        <dbReference type="ARBA" id="ARBA00060749"/>
    </source>
</evidence>
<feature type="site" description="Important for substrate specificity" evidence="9">
    <location>
        <position position="153"/>
    </location>
</feature>
<dbReference type="SUPFAM" id="SSF52972">
    <property type="entry name" value="ITPase-like"/>
    <property type="match status" value="1"/>
</dbReference>
<dbReference type="AlphaFoldDB" id="A0A1B4XFV4"/>
<comment type="catalytic activity">
    <reaction evidence="5 9">
        <text>N(7)-methyl-GTP + H2O = N(7)-methyl-GMP + diphosphate + H(+)</text>
        <dbReference type="Rhea" id="RHEA:58744"/>
        <dbReference type="ChEBI" id="CHEBI:15377"/>
        <dbReference type="ChEBI" id="CHEBI:15378"/>
        <dbReference type="ChEBI" id="CHEBI:33019"/>
        <dbReference type="ChEBI" id="CHEBI:58285"/>
        <dbReference type="ChEBI" id="CHEBI:87133"/>
    </reaction>
</comment>
<keyword evidence="11" id="KW-1185">Reference proteome</keyword>
<dbReference type="RefSeq" id="WP_096360504.1">
    <property type="nucleotide sequence ID" value="NZ_AP014879.1"/>
</dbReference>
<sequence>MKLILASSSPYRRELLERLKIPFEVTAPEVDETPHPGETPDKLVERLAIEKAQKIAGKTRGVLVIGSDQVAVYNGNIVGKPHSHDKAAQQLREASGRTVTLYTGLALINADTQRIQREVIPYRVTFRALTDAQIEAYLHKEQPYSCSGSVKSEGLGIALLEKFEGDDPNTLIGLPLIRLVRMLENEGIKII</sequence>
<comment type="subcellular location">
    <subcellularLocation>
        <location evidence="1 9">Cytoplasm</location>
    </subcellularLocation>
</comment>
<dbReference type="NCBIfam" id="TIGR00172">
    <property type="entry name" value="maf"/>
    <property type="match status" value="1"/>
</dbReference>
<dbReference type="PIRSF" id="PIRSF006305">
    <property type="entry name" value="Maf"/>
    <property type="match status" value="1"/>
</dbReference>
<organism evidence="10 11">
    <name type="scientific">Sulfuricaulis limicola</name>
    <dbReference type="NCBI Taxonomy" id="1620215"/>
    <lineage>
        <taxon>Bacteria</taxon>
        <taxon>Pseudomonadati</taxon>
        <taxon>Pseudomonadota</taxon>
        <taxon>Gammaproteobacteria</taxon>
        <taxon>Acidiferrobacterales</taxon>
        <taxon>Acidiferrobacteraceae</taxon>
        <taxon>Sulfuricaulis</taxon>
    </lineage>
</organism>
<proteinExistence type="inferred from homology"/>
<keyword evidence="2 9" id="KW-0963">Cytoplasm</keyword>
<dbReference type="PANTHER" id="PTHR43213:SF10">
    <property type="entry name" value="7-METHYL-GTP PYROPHOSPHATASE"/>
    <property type="match status" value="1"/>
</dbReference>
<dbReference type="PANTHER" id="PTHR43213">
    <property type="entry name" value="BIFUNCTIONAL DTTP/UTP PYROPHOSPHATASE/METHYLTRANSFERASE PROTEIN-RELATED"/>
    <property type="match status" value="1"/>
</dbReference>
<dbReference type="GO" id="GO:0009117">
    <property type="term" value="P:nucleotide metabolic process"/>
    <property type="evidence" value="ECO:0007669"/>
    <property type="project" value="UniProtKB-KW"/>
</dbReference>
<comment type="similarity">
    <text evidence="7 9">Belongs to the Maf family. YceF subfamily.</text>
</comment>
<dbReference type="EC" id="3.6.1.-" evidence="9"/>
<dbReference type="KEGG" id="slim:SCL_1362"/>
<evidence type="ECO:0000256" key="8">
    <source>
        <dbReference type="ARBA" id="ARBA00068163"/>
    </source>
</evidence>
<dbReference type="FunCoup" id="A0A1B4XFV4">
    <property type="interactions" value="105"/>
</dbReference>
<dbReference type="InParanoid" id="A0A1B4XFV4"/>
<protein>
    <recommendedName>
        <fullName evidence="8 9">7-methyl-GTP pyrophosphatase</fullName>
        <shortName evidence="9">m(7)GTP pyrophosphatase</shortName>
        <ecNumber evidence="9">3.6.1.-</ecNumber>
    </recommendedName>
</protein>
<dbReference type="CDD" id="cd00555">
    <property type="entry name" value="Maf"/>
    <property type="match status" value="1"/>
</dbReference>
<evidence type="ECO:0000256" key="1">
    <source>
        <dbReference type="ARBA" id="ARBA00004496"/>
    </source>
</evidence>
<name>A0A1B4XFV4_9GAMM</name>
<dbReference type="Gene3D" id="3.90.950.10">
    <property type="match status" value="1"/>
</dbReference>
<dbReference type="InterPro" id="IPR029001">
    <property type="entry name" value="ITPase-like_fam"/>
</dbReference>
<evidence type="ECO:0000313" key="10">
    <source>
        <dbReference type="EMBL" id="BAV33673.1"/>
    </source>
</evidence>
<gene>
    <name evidence="10" type="ORF">SCL_1362</name>
</gene>
<comment type="cofactor">
    <cofactor evidence="9">
        <name>a divalent metal cation</name>
        <dbReference type="ChEBI" id="CHEBI:60240"/>
    </cofactor>
</comment>
<dbReference type="Proteomes" id="UP000243180">
    <property type="component" value="Chromosome"/>
</dbReference>
<dbReference type="EMBL" id="AP014879">
    <property type="protein sequence ID" value="BAV33673.1"/>
    <property type="molecule type" value="Genomic_DNA"/>
</dbReference>